<dbReference type="Gene3D" id="1.10.260.40">
    <property type="entry name" value="lambda repressor-like DNA-binding domains"/>
    <property type="match status" value="1"/>
</dbReference>
<evidence type="ECO:0000256" key="3">
    <source>
        <dbReference type="ARBA" id="ARBA00023163"/>
    </source>
</evidence>
<dbReference type="EMBL" id="QGLE01000012">
    <property type="protein sequence ID" value="PWR19352.1"/>
    <property type="molecule type" value="Genomic_DNA"/>
</dbReference>
<dbReference type="AlphaFoldDB" id="A0A317DXZ3"/>
<dbReference type="Gene3D" id="2.10.109.10">
    <property type="entry name" value="Umud Fragment, subunit A"/>
    <property type="match status" value="1"/>
</dbReference>
<keyword evidence="3" id="KW-0804">Transcription</keyword>
<evidence type="ECO:0000313" key="5">
    <source>
        <dbReference type="EMBL" id="PWR19352.1"/>
    </source>
</evidence>
<feature type="domain" description="HTH cro/C1-type" evidence="4">
    <location>
        <begin position="5"/>
        <end position="59"/>
    </location>
</feature>
<keyword evidence="1" id="KW-0805">Transcription regulation</keyword>
<dbReference type="CDD" id="cd00093">
    <property type="entry name" value="HTH_XRE"/>
    <property type="match status" value="1"/>
</dbReference>
<dbReference type="SMART" id="SM00530">
    <property type="entry name" value="HTH_XRE"/>
    <property type="match status" value="1"/>
</dbReference>
<dbReference type="Pfam" id="PF00717">
    <property type="entry name" value="Peptidase_S24"/>
    <property type="match status" value="1"/>
</dbReference>
<proteinExistence type="predicted"/>
<reference evidence="5 6" key="1">
    <citation type="submission" date="2018-05" db="EMBL/GenBank/DDBJ databases">
        <title>Zavarzinia sp. HR-AS.</title>
        <authorList>
            <person name="Lee Y."/>
            <person name="Jeon C.O."/>
        </authorList>
    </citation>
    <scope>NUCLEOTIDE SEQUENCE [LARGE SCALE GENOMIC DNA]</scope>
    <source>
        <strain evidence="5 6">HR-AS</strain>
    </source>
</reference>
<dbReference type="InterPro" id="IPR015927">
    <property type="entry name" value="Peptidase_S24_S26A/B/C"/>
</dbReference>
<dbReference type="SUPFAM" id="SSF47413">
    <property type="entry name" value="lambda repressor-like DNA-binding domains"/>
    <property type="match status" value="1"/>
</dbReference>
<dbReference type="InterPro" id="IPR036286">
    <property type="entry name" value="LexA/Signal_pep-like_sf"/>
</dbReference>
<dbReference type="OrthoDB" id="9792157at2"/>
<evidence type="ECO:0000259" key="4">
    <source>
        <dbReference type="PROSITE" id="PS50943"/>
    </source>
</evidence>
<evidence type="ECO:0000313" key="6">
    <source>
        <dbReference type="Proteomes" id="UP000245461"/>
    </source>
</evidence>
<dbReference type="PROSITE" id="PS50943">
    <property type="entry name" value="HTH_CROC1"/>
    <property type="match status" value="1"/>
</dbReference>
<dbReference type="CDD" id="cd06529">
    <property type="entry name" value="S24_LexA-like"/>
    <property type="match status" value="1"/>
</dbReference>
<dbReference type="PANTHER" id="PTHR40661:SF3">
    <property type="entry name" value="FELS-1 PROPHAGE TRANSCRIPTIONAL REGULATOR"/>
    <property type="match status" value="1"/>
</dbReference>
<evidence type="ECO:0000256" key="2">
    <source>
        <dbReference type="ARBA" id="ARBA00023125"/>
    </source>
</evidence>
<dbReference type="Proteomes" id="UP000245461">
    <property type="component" value="Unassembled WGS sequence"/>
</dbReference>
<dbReference type="SUPFAM" id="SSF51306">
    <property type="entry name" value="LexA/Signal peptidase"/>
    <property type="match status" value="1"/>
</dbReference>
<dbReference type="Pfam" id="PF13560">
    <property type="entry name" value="HTH_31"/>
    <property type="match status" value="1"/>
</dbReference>
<dbReference type="GO" id="GO:0003677">
    <property type="term" value="F:DNA binding"/>
    <property type="evidence" value="ECO:0007669"/>
    <property type="project" value="UniProtKB-KW"/>
</dbReference>
<dbReference type="PANTHER" id="PTHR40661">
    <property type="match status" value="1"/>
</dbReference>
<accession>A0A317DXZ3</accession>
<keyword evidence="6" id="KW-1185">Reference proteome</keyword>
<dbReference type="InterPro" id="IPR039418">
    <property type="entry name" value="LexA-like"/>
</dbReference>
<dbReference type="RefSeq" id="WP_109907550.1">
    <property type="nucleotide sequence ID" value="NZ_QGLE01000012.1"/>
</dbReference>
<organism evidence="5 6">
    <name type="scientific">Zavarzinia aquatilis</name>
    <dbReference type="NCBI Taxonomy" id="2211142"/>
    <lineage>
        <taxon>Bacteria</taxon>
        <taxon>Pseudomonadati</taxon>
        <taxon>Pseudomonadota</taxon>
        <taxon>Alphaproteobacteria</taxon>
        <taxon>Rhodospirillales</taxon>
        <taxon>Zavarziniaceae</taxon>
        <taxon>Zavarzinia</taxon>
    </lineage>
</organism>
<dbReference type="InterPro" id="IPR010982">
    <property type="entry name" value="Lambda_DNA-bd_dom_sf"/>
</dbReference>
<protein>
    <recommendedName>
        <fullName evidence="4">HTH cro/C1-type domain-containing protein</fullName>
    </recommendedName>
</protein>
<keyword evidence="2" id="KW-0238">DNA-binding</keyword>
<name>A0A317DXZ3_9PROT</name>
<dbReference type="InterPro" id="IPR001387">
    <property type="entry name" value="Cro/C1-type_HTH"/>
</dbReference>
<comment type="caution">
    <text evidence="5">The sequence shown here is derived from an EMBL/GenBank/DDBJ whole genome shotgun (WGS) entry which is preliminary data.</text>
</comment>
<sequence>MHNRLAELRRRAGLTQDQLATLADTGRSQIVKLERGERRLTVDWMLRLAKPLGCDPKDLLPEEEPATPVAPSALWATGPGGQPARDLPVCGAARGGANALFVDQGQALEHVYRPAQLAGVANAFAVYAVGDSMEPKFQAGDLLFVNPNLPPVRGCFVVVELGDHEAYVKQFLRQSDDELWLKEFSPLPREFAIDCARIKAIYRIVGSWEGR</sequence>
<evidence type="ECO:0000256" key="1">
    <source>
        <dbReference type="ARBA" id="ARBA00023015"/>
    </source>
</evidence>
<gene>
    <name evidence="5" type="ORF">DKG74_17930</name>
</gene>